<keyword evidence="6" id="KW-0862">Zinc</keyword>
<evidence type="ECO:0000256" key="8">
    <source>
        <dbReference type="ARBA" id="ARBA00023125"/>
    </source>
</evidence>
<evidence type="ECO:0000256" key="12">
    <source>
        <dbReference type="SAM" id="MobiDB-lite"/>
    </source>
</evidence>
<dbReference type="PROSITE" id="PS50157">
    <property type="entry name" value="ZINC_FINGER_C2H2_2"/>
    <property type="match status" value="9"/>
</dbReference>
<feature type="domain" description="C2H2-type" evidence="13">
    <location>
        <begin position="335"/>
        <end position="362"/>
    </location>
</feature>
<dbReference type="FunFam" id="3.30.160.60:FF:000325">
    <property type="entry name" value="ZFP90 zinc finger protein"/>
    <property type="match status" value="1"/>
</dbReference>
<feature type="domain" description="C2H2-type" evidence="13">
    <location>
        <begin position="307"/>
        <end position="334"/>
    </location>
</feature>
<dbReference type="SMART" id="SM00355">
    <property type="entry name" value="ZnF_C2H2"/>
    <property type="match status" value="9"/>
</dbReference>
<dbReference type="InterPro" id="IPR036236">
    <property type="entry name" value="Znf_C2H2_sf"/>
</dbReference>
<name>A0AAN9AZI1_9CAEN</name>
<evidence type="ECO:0000256" key="7">
    <source>
        <dbReference type="ARBA" id="ARBA00023015"/>
    </source>
</evidence>
<comment type="caution">
    <text evidence="14">The sequence shown here is derived from an EMBL/GenBank/DDBJ whole genome shotgun (WGS) entry which is preliminary data.</text>
</comment>
<evidence type="ECO:0000256" key="6">
    <source>
        <dbReference type="ARBA" id="ARBA00022833"/>
    </source>
</evidence>
<evidence type="ECO:0000313" key="14">
    <source>
        <dbReference type="EMBL" id="KAK7096112.1"/>
    </source>
</evidence>
<dbReference type="PANTHER" id="PTHR24394">
    <property type="entry name" value="ZINC FINGER PROTEIN"/>
    <property type="match status" value="1"/>
</dbReference>
<keyword evidence="15" id="KW-1185">Reference proteome</keyword>
<keyword evidence="10" id="KW-0539">Nucleus</keyword>
<comment type="subcellular location">
    <subcellularLocation>
        <location evidence="1">Nucleus</location>
    </subcellularLocation>
</comment>
<dbReference type="FunFam" id="3.30.160.60:FF:000557">
    <property type="entry name" value="zinc finger and SCAN domain-containing protein 29"/>
    <property type="match status" value="1"/>
</dbReference>
<keyword evidence="9" id="KW-0804">Transcription</keyword>
<dbReference type="GO" id="GO:0008270">
    <property type="term" value="F:zinc ion binding"/>
    <property type="evidence" value="ECO:0007669"/>
    <property type="project" value="UniProtKB-KW"/>
</dbReference>
<keyword evidence="4" id="KW-0677">Repeat</keyword>
<dbReference type="Gene3D" id="3.30.160.60">
    <property type="entry name" value="Classic Zinc Finger"/>
    <property type="match status" value="9"/>
</dbReference>
<dbReference type="SUPFAM" id="SSF57667">
    <property type="entry name" value="beta-beta-alpha zinc fingers"/>
    <property type="match status" value="5"/>
</dbReference>
<dbReference type="Proteomes" id="UP001374579">
    <property type="component" value="Unassembled WGS sequence"/>
</dbReference>
<keyword evidence="7" id="KW-0805">Transcription regulation</keyword>
<feature type="domain" description="C2H2-type" evidence="13">
    <location>
        <begin position="363"/>
        <end position="390"/>
    </location>
</feature>
<protein>
    <recommendedName>
        <fullName evidence="13">C2H2-type domain-containing protein</fullName>
    </recommendedName>
</protein>
<feature type="domain" description="C2H2-type" evidence="13">
    <location>
        <begin position="223"/>
        <end position="250"/>
    </location>
</feature>
<accession>A0AAN9AZI1</accession>
<evidence type="ECO:0000256" key="1">
    <source>
        <dbReference type="ARBA" id="ARBA00004123"/>
    </source>
</evidence>
<dbReference type="GO" id="GO:0005634">
    <property type="term" value="C:nucleus"/>
    <property type="evidence" value="ECO:0007669"/>
    <property type="project" value="UniProtKB-SubCell"/>
</dbReference>
<evidence type="ECO:0000313" key="15">
    <source>
        <dbReference type="Proteomes" id="UP001374579"/>
    </source>
</evidence>
<dbReference type="PROSITE" id="PS00028">
    <property type="entry name" value="ZINC_FINGER_C2H2_1"/>
    <property type="match status" value="9"/>
</dbReference>
<feature type="domain" description="C2H2-type" evidence="13">
    <location>
        <begin position="251"/>
        <end position="278"/>
    </location>
</feature>
<dbReference type="AlphaFoldDB" id="A0AAN9AZI1"/>
<organism evidence="14 15">
    <name type="scientific">Littorina saxatilis</name>
    <dbReference type="NCBI Taxonomy" id="31220"/>
    <lineage>
        <taxon>Eukaryota</taxon>
        <taxon>Metazoa</taxon>
        <taxon>Spiralia</taxon>
        <taxon>Lophotrochozoa</taxon>
        <taxon>Mollusca</taxon>
        <taxon>Gastropoda</taxon>
        <taxon>Caenogastropoda</taxon>
        <taxon>Littorinimorpha</taxon>
        <taxon>Littorinoidea</taxon>
        <taxon>Littorinidae</taxon>
        <taxon>Littorina</taxon>
    </lineage>
</organism>
<comment type="similarity">
    <text evidence="2">Belongs to the krueppel C2H2-type zinc-finger protein family.</text>
</comment>
<gene>
    <name evidence="14" type="ORF">V1264_005448</name>
</gene>
<dbReference type="EMBL" id="JBAMIC010000014">
    <property type="protein sequence ID" value="KAK7096112.1"/>
    <property type="molecule type" value="Genomic_DNA"/>
</dbReference>
<dbReference type="Pfam" id="PF13912">
    <property type="entry name" value="zf-C2H2_6"/>
    <property type="match status" value="2"/>
</dbReference>
<keyword evidence="3" id="KW-0479">Metal-binding</keyword>
<keyword evidence="5 11" id="KW-0863">Zinc-finger</keyword>
<feature type="region of interest" description="Disordered" evidence="12">
    <location>
        <begin position="431"/>
        <end position="467"/>
    </location>
</feature>
<feature type="domain" description="C2H2-type" evidence="13">
    <location>
        <begin position="419"/>
        <end position="447"/>
    </location>
</feature>
<evidence type="ECO:0000256" key="11">
    <source>
        <dbReference type="PROSITE-ProRule" id="PRU00042"/>
    </source>
</evidence>
<evidence type="ECO:0000256" key="9">
    <source>
        <dbReference type="ARBA" id="ARBA00023163"/>
    </source>
</evidence>
<feature type="compositionally biased region" description="Basic and acidic residues" evidence="12">
    <location>
        <begin position="444"/>
        <end position="458"/>
    </location>
</feature>
<proteinExistence type="inferred from homology"/>
<evidence type="ECO:0000256" key="10">
    <source>
        <dbReference type="ARBA" id="ARBA00023242"/>
    </source>
</evidence>
<evidence type="ECO:0000256" key="5">
    <source>
        <dbReference type="ARBA" id="ARBA00022771"/>
    </source>
</evidence>
<dbReference type="FunFam" id="3.30.160.60:FF:000110">
    <property type="entry name" value="Zinc finger protein-like"/>
    <property type="match status" value="1"/>
</dbReference>
<evidence type="ECO:0000256" key="2">
    <source>
        <dbReference type="ARBA" id="ARBA00006991"/>
    </source>
</evidence>
<reference evidence="14 15" key="1">
    <citation type="submission" date="2024-02" db="EMBL/GenBank/DDBJ databases">
        <title>Chromosome-scale genome assembly of the rough periwinkle Littorina saxatilis.</title>
        <authorList>
            <person name="De Jode A."/>
            <person name="Faria R."/>
            <person name="Formenti G."/>
            <person name="Sims Y."/>
            <person name="Smith T.P."/>
            <person name="Tracey A."/>
            <person name="Wood J.M.D."/>
            <person name="Zagrodzka Z.B."/>
            <person name="Johannesson K."/>
            <person name="Butlin R.K."/>
            <person name="Leder E.H."/>
        </authorList>
    </citation>
    <scope>NUCLEOTIDE SEQUENCE [LARGE SCALE GENOMIC DNA]</scope>
    <source>
        <strain evidence="14">Snail1</strain>
        <tissue evidence="14">Muscle</tissue>
    </source>
</reference>
<dbReference type="Pfam" id="PF00096">
    <property type="entry name" value="zf-C2H2"/>
    <property type="match status" value="7"/>
</dbReference>
<dbReference type="GO" id="GO:0003677">
    <property type="term" value="F:DNA binding"/>
    <property type="evidence" value="ECO:0007669"/>
    <property type="project" value="UniProtKB-KW"/>
</dbReference>
<dbReference type="FunFam" id="3.30.160.60:FF:000690">
    <property type="entry name" value="Zinc finger protein 354C"/>
    <property type="match status" value="1"/>
</dbReference>
<sequence>METIADQMLISSGWTVDSDGRRAAVATAETFFNQVTAPGVYDSDTDAGSAVVFESQPGTEIAVTKSQEKCELEVFSSSQPSRKKSCPKKRAAVVPALYRDDYDSDKCGSESGDVETDFASTLAQIKAEPECGIIEMDECFENRVSSLAAKALLQSADVQAPGGLDEDLLHLQVQFQNSNPQKVKKDGRRSLAQPLMCGYCWKEFPKSSRLIQHLRTHTGERPYACTQCGATFTRGSNLNSHMRSHMGVKNHECKLCDKRFCRSSNLSRHMLSHSDAKTFRCHFCQHQFKQAGDLQRHLRRHTGVKPYQCDVCQRCFAESGTLTKHMRTHTNEKPYACKLCGKCFKESGSVTRHMRIHSGERPYVCGECGSAFASSGQLTTHSHIHSGIKQFECDVCHVKFSRANNLKAHKYTHGKDRSFTCSDCGATFIQPSGLSKHKKKKHGDNKSDDTSNEREESMNPHLNSDDE</sequence>
<dbReference type="InterPro" id="IPR013087">
    <property type="entry name" value="Znf_C2H2_type"/>
</dbReference>
<dbReference type="FunFam" id="3.30.160.60:FF:003288">
    <property type="entry name" value="Uncharacterized protein"/>
    <property type="match status" value="1"/>
</dbReference>
<feature type="domain" description="C2H2-type" evidence="13">
    <location>
        <begin position="391"/>
        <end position="418"/>
    </location>
</feature>
<dbReference type="FunFam" id="3.30.160.60:FF:000870">
    <property type="entry name" value="zinc finger protein 197 isoform X1"/>
    <property type="match status" value="1"/>
</dbReference>
<feature type="domain" description="C2H2-type" evidence="13">
    <location>
        <begin position="195"/>
        <end position="222"/>
    </location>
</feature>
<dbReference type="PANTHER" id="PTHR24394:SF29">
    <property type="entry name" value="MYONEURIN"/>
    <property type="match status" value="1"/>
</dbReference>
<evidence type="ECO:0000256" key="3">
    <source>
        <dbReference type="ARBA" id="ARBA00022723"/>
    </source>
</evidence>
<feature type="domain" description="C2H2-type" evidence="13">
    <location>
        <begin position="279"/>
        <end position="306"/>
    </location>
</feature>
<evidence type="ECO:0000256" key="4">
    <source>
        <dbReference type="ARBA" id="ARBA00022737"/>
    </source>
</evidence>
<keyword evidence="8" id="KW-0238">DNA-binding</keyword>
<evidence type="ECO:0000259" key="13">
    <source>
        <dbReference type="PROSITE" id="PS50157"/>
    </source>
</evidence>
<dbReference type="GO" id="GO:0000981">
    <property type="term" value="F:DNA-binding transcription factor activity, RNA polymerase II-specific"/>
    <property type="evidence" value="ECO:0007669"/>
    <property type="project" value="TreeGrafter"/>
</dbReference>